<evidence type="ECO:0000313" key="6">
    <source>
        <dbReference type="Proteomes" id="UP000305675"/>
    </source>
</evidence>
<name>A0A4U1BQS5_9GAMM</name>
<dbReference type="Gene3D" id="1.10.10.10">
    <property type="entry name" value="Winged helix-like DNA-binding domain superfamily/Winged helix DNA-binding domain"/>
    <property type="match status" value="1"/>
</dbReference>
<evidence type="ECO:0000256" key="1">
    <source>
        <dbReference type="ARBA" id="ARBA00023015"/>
    </source>
</evidence>
<dbReference type="NCBIfam" id="NF033788">
    <property type="entry name" value="HTH_metalloreg"/>
    <property type="match status" value="1"/>
</dbReference>
<dbReference type="PANTHER" id="PTHR43132">
    <property type="entry name" value="ARSENICAL RESISTANCE OPERON REPRESSOR ARSR-RELATED"/>
    <property type="match status" value="1"/>
</dbReference>
<gene>
    <name evidence="5" type="ORF">FCL42_05170</name>
</gene>
<evidence type="ECO:0000259" key="4">
    <source>
        <dbReference type="PROSITE" id="PS50987"/>
    </source>
</evidence>
<dbReference type="Pfam" id="PF12840">
    <property type="entry name" value="HTH_20"/>
    <property type="match status" value="1"/>
</dbReference>
<dbReference type="Proteomes" id="UP000305675">
    <property type="component" value="Unassembled WGS sequence"/>
</dbReference>
<dbReference type="InterPro" id="IPR036388">
    <property type="entry name" value="WH-like_DNA-bd_sf"/>
</dbReference>
<dbReference type="GO" id="GO:0003700">
    <property type="term" value="F:DNA-binding transcription factor activity"/>
    <property type="evidence" value="ECO:0007669"/>
    <property type="project" value="InterPro"/>
</dbReference>
<evidence type="ECO:0000256" key="3">
    <source>
        <dbReference type="ARBA" id="ARBA00023163"/>
    </source>
</evidence>
<dbReference type="CDD" id="cd00090">
    <property type="entry name" value="HTH_ARSR"/>
    <property type="match status" value="1"/>
</dbReference>
<keyword evidence="1" id="KW-0805">Transcription regulation</keyword>
<keyword evidence="2" id="KW-0238">DNA-binding</keyword>
<dbReference type="PRINTS" id="PR00778">
    <property type="entry name" value="HTHARSR"/>
</dbReference>
<dbReference type="InterPro" id="IPR051011">
    <property type="entry name" value="Metal_resp_trans_reg"/>
</dbReference>
<dbReference type="SUPFAM" id="SSF46785">
    <property type="entry name" value="Winged helix' DNA-binding domain"/>
    <property type="match status" value="1"/>
</dbReference>
<dbReference type="RefSeq" id="WP_136862329.1">
    <property type="nucleotide sequence ID" value="NZ_SWCJ01000003.1"/>
</dbReference>
<dbReference type="InterPro" id="IPR011991">
    <property type="entry name" value="ArsR-like_HTH"/>
</dbReference>
<reference evidence="5 6" key="1">
    <citation type="submission" date="2019-04" db="EMBL/GenBank/DDBJ databases">
        <authorList>
            <person name="Hwang J.C."/>
        </authorList>
    </citation>
    <scope>NUCLEOTIDE SEQUENCE [LARGE SCALE GENOMIC DNA]</scope>
    <source>
        <strain evidence="5 6">IMCC35002</strain>
    </source>
</reference>
<dbReference type="InterPro" id="IPR001845">
    <property type="entry name" value="HTH_ArsR_DNA-bd_dom"/>
</dbReference>
<dbReference type="OrthoDB" id="5297460at2"/>
<keyword evidence="3" id="KW-0804">Transcription</keyword>
<dbReference type="PANTHER" id="PTHR43132:SF2">
    <property type="entry name" value="ARSENICAL RESISTANCE OPERON REPRESSOR ARSR-RELATED"/>
    <property type="match status" value="1"/>
</dbReference>
<organism evidence="5 6">
    <name type="scientific">Ferrimonas aestuarii</name>
    <dbReference type="NCBI Taxonomy" id="2569539"/>
    <lineage>
        <taxon>Bacteria</taxon>
        <taxon>Pseudomonadati</taxon>
        <taxon>Pseudomonadota</taxon>
        <taxon>Gammaproteobacteria</taxon>
        <taxon>Alteromonadales</taxon>
        <taxon>Ferrimonadaceae</taxon>
        <taxon>Ferrimonas</taxon>
    </lineage>
</organism>
<accession>A0A4U1BQS5</accession>
<dbReference type="SMART" id="SM00418">
    <property type="entry name" value="HTH_ARSR"/>
    <property type="match status" value="1"/>
</dbReference>
<evidence type="ECO:0000313" key="5">
    <source>
        <dbReference type="EMBL" id="TKB56525.1"/>
    </source>
</evidence>
<protein>
    <submittedName>
        <fullName evidence="5">Helix-turn-helix transcriptional regulator</fullName>
    </submittedName>
</protein>
<dbReference type="GO" id="GO:0003677">
    <property type="term" value="F:DNA binding"/>
    <property type="evidence" value="ECO:0007669"/>
    <property type="project" value="UniProtKB-KW"/>
</dbReference>
<sequence>MIADTDAAKRLAELGHGTRLAIFRLLVKGNEQGLTVGEVQQHLDIPGSTLSHHISRLMAAGLVTQERQGRELHCRAKLEAVDELMEYLKAECCTIC</sequence>
<dbReference type="PROSITE" id="PS50987">
    <property type="entry name" value="HTH_ARSR_2"/>
    <property type="match status" value="1"/>
</dbReference>
<dbReference type="EMBL" id="SWCJ01000003">
    <property type="protein sequence ID" value="TKB56525.1"/>
    <property type="molecule type" value="Genomic_DNA"/>
</dbReference>
<feature type="domain" description="HTH arsR-type" evidence="4">
    <location>
        <begin position="1"/>
        <end position="96"/>
    </location>
</feature>
<dbReference type="AlphaFoldDB" id="A0A4U1BQS5"/>
<keyword evidence="6" id="KW-1185">Reference proteome</keyword>
<proteinExistence type="predicted"/>
<dbReference type="InterPro" id="IPR036390">
    <property type="entry name" value="WH_DNA-bd_sf"/>
</dbReference>
<evidence type="ECO:0000256" key="2">
    <source>
        <dbReference type="ARBA" id="ARBA00023125"/>
    </source>
</evidence>
<comment type="caution">
    <text evidence="5">The sequence shown here is derived from an EMBL/GenBank/DDBJ whole genome shotgun (WGS) entry which is preliminary data.</text>
</comment>